<dbReference type="SUPFAM" id="SSF53955">
    <property type="entry name" value="Lysozyme-like"/>
    <property type="match status" value="1"/>
</dbReference>
<evidence type="ECO:0000256" key="2">
    <source>
        <dbReference type="SAM" id="SignalP"/>
    </source>
</evidence>
<feature type="chain" id="PRO_5041373036" evidence="2">
    <location>
        <begin position="36"/>
        <end position="406"/>
    </location>
</feature>
<dbReference type="Proteomes" id="UP001161389">
    <property type="component" value="Unassembled WGS sequence"/>
</dbReference>
<dbReference type="CDD" id="cd16893">
    <property type="entry name" value="LT_MltC_MltE"/>
    <property type="match status" value="1"/>
</dbReference>
<name>A0AA37S8P8_9GAMM</name>
<dbReference type="Pfam" id="PF01464">
    <property type="entry name" value="SLT"/>
    <property type="match status" value="1"/>
</dbReference>
<feature type="signal peptide" evidence="2">
    <location>
        <begin position="1"/>
        <end position="35"/>
    </location>
</feature>
<accession>A0AA37S8P8</accession>
<evidence type="ECO:0000256" key="1">
    <source>
        <dbReference type="ARBA" id="ARBA00007734"/>
    </source>
</evidence>
<evidence type="ECO:0000313" key="5">
    <source>
        <dbReference type="Proteomes" id="UP001161389"/>
    </source>
</evidence>
<evidence type="ECO:0000313" key="4">
    <source>
        <dbReference type="EMBL" id="GLQ31252.1"/>
    </source>
</evidence>
<comment type="similarity">
    <text evidence="1">Belongs to the transglycosylase Slt family.</text>
</comment>
<dbReference type="RefSeq" id="WP_284380787.1">
    <property type="nucleotide sequence ID" value="NZ_BSNM01000011.1"/>
</dbReference>
<protein>
    <submittedName>
        <fullName evidence="4">Membrane-bound lytic murein transglycosylase C</fullName>
    </submittedName>
</protein>
<dbReference type="AlphaFoldDB" id="A0AA37S8P8"/>
<proteinExistence type="inferred from homology"/>
<reference evidence="4" key="1">
    <citation type="journal article" date="2014" name="Int. J. Syst. Evol. Microbiol.">
        <title>Complete genome sequence of Corynebacterium casei LMG S-19264T (=DSM 44701T), isolated from a smear-ripened cheese.</title>
        <authorList>
            <consortium name="US DOE Joint Genome Institute (JGI-PGF)"/>
            <person name="Walter F."/>
            <person name="Albersmeier A."/>
            <person name="Kalinowski J."/>
            <person name="Ruckert C."/>
        </authorList>
    </citation>
    <scope>NUCLEOTIDE SEQUENCE</scope>
    <source>
        <strain evidence="4">NBRC 110071</strain>
    </source>
</reference>
<dbReference type="EMBL" id="BSNM01000011">
    <property type="protein sequence ID" value="GLQ31252.1"/>
    <property type="molecule type" value="Genomic_DNA"/>
</dbReference>
<organism evidence="4 5">
    <name type="scientific">Litoribrevibacter albus</name>
    <dbReference type="NCBI Taxonomy" id="1473156"/>
    <lineage>
        <taxon>Bacteria</taxon>
        <taxon>Pseudomonadati</taxon>
        <taxon>Pseudomonadota</taxon>
        <taxon>Gammaproteobacteria</taxon>
        <taxon>Oceanospirillales</taxon>
        <taxon>Oceanospirillaceae</taxon>
        <taxon>Litoribrevibacter</taxon>
    </lineage>
</organism>
<dbReference type="InterPro" id="IPR000189">
    <property type="entry name" value="Transglyc_AS"/>
</dbReference>
<feature type="domain" description="Transglycosylase SLT" evidence="3">
    <location>
        <begin position="242"/>
        <end position="364"/>
    </location>
</feature>
<dbReference type="PANTHER" id="PTHR37423">
    <property type="entry name" value="SOLUBLE LYTIC MUREIN TRANSGLYCOSYLASE-RELATED"/>
    <property type="match status" value="1"/>
</dbReference>
<dbReference type="PROSITE" id="PS00922">
    <property type="entry name" value="TRANSGLYCOSYLASE"/>
    <property type="match status" value="1"/>
</dbReference>
<dbReference type="GO" id="GO:0008933">
    <property type="term" value="F:peptidoglycan lytic transglycosylase activity"/>
    <property type="evidence" value="ECO:0007669"/>
    <property type="project" value="InterPro"/>
</dbReference>
<comment type="caution">
    <text evidence="4">The sequence shown here is derived from an EMBL/GenBank/DDBJ whole genome shotgun (WGS) entry which is preliminary data.</text>
</comment>
<dbReference type="PANTHER" id="PTHR37423:SF2">
    <property type="entry name" value="MEMBRANE-BOUND LYTIC MUREIN TRANSGLYCOSYLASE C"/>
    <property type="match status" value="1"/>
</dbReference>
<dbReference type="GO" id="GO:0016020">
    <property type="term" value="C:membrane"/>
    <property type="evidence" value="ECO:0007669"/>
    <property type="project" value="InterPro"/>
</dbReference>
<reference evidence="4" key="2">
    <citation type="submission" date="2023-01" db="EMBL/GenBank/DDBJ databases">
        <title>Draft genome sequence of Litoribrevibacter albus strain NBRC 110071.</title>
        <authorList>
            <person name="Sun Q."/>
            <person name="Mori K."/>
        </authorList>
    </citation>
    <scope>NUCLEOTIDE SEQUENCE</scope>
    <source>
        <strain evidence="4">NBRC 110071</strain>
    </source>
</reference>
<keyword evidence="5" id="KW-1185">Reference proteome</keyword>
<gene>
    <name evidence="4" type="ORF">GCM10007876_17310</name>
</gene>
<dbReference type="GO" id="GO:0000270">
    <property type="term" value="P:peptidoglycan metabolic process"/>
    <property type="evidence" value="ECO:0007669"/>
    <property type="project" value="InterPro"/>
</dbReference>
<dbReference type="Gene3D" id="1.10.530.10">
    <property type="match status" value="1"/>
</dbReference>
<keyword evidence="2" id="KW-0732">Signal</keyword>
<evidence type="ECO:0000259" key="3">
    <source>
        <dbReference type="Pfam" id="PF01464"/>
    </source>
</evidence>
<dbReference type="InterPro" id="IPR023346">
    <property type="entry name" value="Lysozyme-like_dom_sf"/>
</dbReference>
<sequence>MNPSIRNKSGKIVSRRMMSGLILSGLLTGAPALQAQEDYQLQQSYQPQEDYLDVVQEFEQYQEDTEAEFRAFEEAMESAYQDFLGDIEKEWGDTRFTDQYQWVQYSGDLKQRTIVDYQNDSVVIEYMDVDSKEVTYQDVTQQLNKTLQTNIQTAIDSDPVLQAASRASGLVIEVEADTAVEAMLPSSSVSKSTNSMAVAEELVDSEGVSTSYLPVSRRLTVVIKLPEEFGMHKAERYWKATAEYAKAWKLEPALVMAIIHTESSFNPMARSRIPAYGLMQIVPRTAGRDAARMIFGKSKMLKPKYLFDPNNNIQVGAAYLHVLNHRYLKGIYNPESRLYCTIAAYNTGTANVAAAFIDQKSMQKAYDRINQLEPSEVYDILATRLPYRETRDYLKKVVGRYQLYIN</sequence>
<dbReference type="InterPro" id="IPR008258">
    <property type="entry name" value="Transglycosylase_SLT_dom_1"/>
</dbReference>